<reference evidence="9" key="1">
    <citation type="submission" date="2021-01" db="EMBL/GenBank/DDBJ databases">
        <title>Whole genome shotgun sequence of Demequina activiva NBRC 110675.</title>
        <authorList>
            <person name="Komaki H."/>
            <person name="Tamura T."/>
        </authorList>
    </citation>
    <scope>NUCLEOTIDE SEQUENCE</scope>
    <source>
        <strain evidence="9">NBRC 110675</strain>
    </source>
</reference>
<name>A0A919UH43_9MICO</name>
<evidence type="ECO:0000259" key="7">
    <source>
        <dbReference type="Pfam" id="PF03710"/>
    </source>
</evidence>
<organism evidence="9 10">
    <name type="scientific">Demequina activiva</name>
    <dbReference type="NCBI Taxonomy" id="1582364"/>
    <lineage>
        <taxon>Bacteria</taxon>
        <taxon>Bacillati</taxon>
        <taxon>Actinomycetota</taxon>
        <taxon>Actinomycetes</taxon>
        <taxon>Micrococcales</taxon>
        <taxon>Demequinaceae</taxon>
        <taxon>Demequina</taxon>
    </lineage>
</organism>
<dbReference type="PANTHER" id="PTHR30621">
    <property type="entry name" value="GLUTAMINE SYNTHETASE ADENYLYLTRANSFERASE"/>
    <property type="match status" value="1"/>
</dbReference>
<dbReference type="GO" id="GO:0005524">
    <property type="term" value="F:ATP binding"/>
    <property type="evidence" value="ECO:0007669"/>
    <property type="project" value="UniProtKB-KW"/>
</dbReference>
<keyword evidence="1" id="KW-0808">Transferase</keyword>
<dbReference type="EMBL" id="BONR01000006">
    <property type="protein sequence ID" value="GIG55557.1"/>
    <property type="molecule type" value="Genomic_DNA"/>
</dbReference>
<keyword evidence="4" id="KW-0067">ATP-binding</keyword>
<keyword evidence="2 9" id="KW-0548">Nucleotidyltransferase</keyword>
<comment type="caution">
    <text evidence="9">The sequence shown here is derived from an EMBL/GenBank/DDBJ whole genome shotgun (WGS) entry which is preliminary data.</text>
</comment>
<evidence type="ECO:0000256" key="4">
    <source>
        <dbReference type="ARBA" id="ARBA00022840"/>
    </source>
</evidence>
<evidence type="ECO:0000256" key="2">
    <source>
        <dbReference type="ARBA" id="ARBA00022695"/>
    </source>
</evidence>
<dbReference type="GO" id="GO:0000820">
    <property type="term" value="P:regulation of glutamine family amino acid metabolic process"/>
    <property type="evidence" value="ECO:0007669"/>
    <property type="project" value="TreeGrafter"/>
</dbReference>
<feature type="domain" description="Glutamate-ammonia ligase adenylyltransferase repeated" evidence="7">
    <location>
        <begin position="148"/>
        <end position="329"/>
    </location>
</feature>
<dbReference type="CDD" id="cd05401">
    <property type="entry name" value="NT_GlnE_GlnD_like"/>
    <property type="match status" value="2"/>
</dbReference>
<dbReference type="InterPro" id="IPR005190">
    <property type="entry name" value="GlnE_rpt_dom"/>
</dbReference>
<dbReference type="Gene3D" id="1.20.120.1510">
    <property type="match status" value="1"/>
</dbReference>
<protein>
    <submittedName>
        <fullName evidence="9">Glutamate-ammonia-ligase adenylyltransferase</fullName>
    </submittedName>
</protein>
<evidence type="ECO:0000313" key="9">
    <source>
        <dbReference type="EMBL" id="GIG55557.1"/>
    </source>
</evidence>
<dbReference type="Gene3D" id="1.20.120.330">
    <property type="entry name" value="Nucleotidyltransferases domain 2"/>
    <property type="match status" value="2"/>
</dbReference>
<dbReference type="Gene3D" id="3.30.460.10">
    <property type="entry name" value="Beta Polymerase, domain 2"/>
    <property type="match status" value="2"/>
</dbReference>
<evidence type="ECO:0000313" key="10">
    <source>
        <dbReference type="Proteomes" id="UP000652354"/>
    </source>
</evidence>
<dbReference type="NCBIfam" id="NF010707">
    <property type="entry name" value="PRK14109.1"/>
    <property type="match status" value="1"/>
</dbReference>
<dbReference type="SUPFAM" id="SSF81301">
    <property type="entry name" value="Nucleotidyltransferase"/>
    <property type="match status" value="2"/>
</dbReference>
<dbReference type="InterPro" id="IPR023057">
    <property type="entry name" value="GlnE"/>
</dbReference>
<accession>A0A919UH43</accession>
<evidence type="ECO:0000256" key="3">
    <source>
        <dbReference type="ARBA" id="ARBA00022741"/>
    </source>
</evidence>
<dbReference type="InterPro" id="IPR043519">
    <property type="entry name" value="NT_sf"/>
</dbReference>
<dbReference type="AlphaFoldDB" id="A0A919UH43"/>
<dbReference type="GO" id="GO:0005829">
    <property type="term" value="C:cytosol"/>
    <property type="evidence" value="ECO:0007669"/>
    <property type="project" value="TreeGrafter"/>
</dbReference>
<evidence type="ECO:0000259" key="8">
    <source>
        <dbReference type="Pfam" id="PF08335"/>
    </source>
</evidence>
<proteinExistence type="predicted"/>
<sequence>MSSREVSLATRLRRAGVSDTERALSLIQQIEHVAGVGLEDPALAVSYLADPETGLLQLLRLAEAARDSGHLEDLVALRDRRAGARLGVLLGASVALGDFLVRHPEYIADFDAWPEDDALGTVDQRRVLLEAVGADPDADVPVASMAGSDGVAAMRVAYRRQLMRVAAVDLFEDVPATVFPAVAAVLADLAGAALEAGLAIARADEPDHALTRLAIIGMGKCGARELNYVSDVDVIFAAEPAEGAEDDVSLKIATRLAAAASRACDRPGPEPALWQVDANLRPEGKDGALVRGIGSHQAYYERWAQTWEFQALLKARPIAGDPEVGQHYLDAMSPLVWNAVERDGFVESAQAMRRRVEEHVPAHEQERQIKLGPGGLRDVEFTIQLLQLVHGRHDPSLRSRTTLDALAALRRGGYVGRPDAAKMDRSYRQLRVWEHRLQLRKLQRTHLMPVDDADKRVLARASGFATVEYMEEVWHDIRRDVRAMHLEMFYRPLLPVMASLSADEARLDDAAARDRLAAVGFDDPQAALRHITALTEGVSRRAAIQRQLLPAMIGWFAQGADPDSGLLAFRKLSEQLKDAQWYLKLLRDSGSAAERLARLLSTSVYVTDALLASAEDVTWLGDTAALSPRAPERLAREADAILTRSDDADQCITALRGLRRRELARTAAADVLGIIDSVQAAASVSTAADVLIAGALRIASAVVAREEGMDDLPIEFIVVAMGRYGGSEMSYTSDADVQFVFDGDHPDAASLAVKVAKRIQRLLKQVNPQPALEIDADLRPEGRNGPLARSLASSTEYYERWSDPWEAQALLRARPCAGSPELLERFTAMIDAVRYPAELPASALKQMRTLKARMESERLPRGVDPRRHLKLGPGGLSDVEWTVQLLQLQHAHRVEALRTTRTREALHAAVSAELISAEDAAELDEAWVLATDLRGALALRGRERTPDVLPGDTRELKVLAEIMNVRDTGAELLDRHGRATRHARAVTERVFFGWESGT</sequence>
<dbReference type="PANTHER" id="PTHR30621:SF0">
    <property type="entry name" value="BIFUNCTIONAL GLUTAMINE SYNTHETASE ADENYLYLTRANSFERASE_ADENYLYL-REMOVING ENZYME"/>
    <property type="match status" value="1"/>
</dbReference>
<evidence type="ECO:0000256" key="6">
    <source>
        <dbReference type="ARBA" id="ARBA00023268"/>
    </source>
</evidence>
<feature type="domain" description="PII-uridylyltransferase/Glutamine-synthetase adenylyltransferase" evidence="8">
    <location>
        <begin position="350"/>
        <end position="488"/>
    </location>
</feature>
<keyword evidence="5" id="KW-0460">Magnesium</keyword>
<dbReference type="GO" id="GO:0008882">
    <property type="term" value="F:[glutamate-ammonia-ligase] adenylyltransferase activity"/>
    <property type="evidence" value="ECO:0007669"/>
    <property type="project" value="InterPro"/>
</dbReference>
<keyword evidence="6" id="KW-0511">Multifunctional enzyme</keyword>
<keyword evidence="10" id="KW-1185">Reference proteome</keyword>
<evidence type="ECO:0000256" key="5">
    <source>
        <dbReference type="ARBA" id="ARBA00022842"/>
    </source>
</evidence>
<dbReference type="Pfam" id="PF08335">
    <property type="entry name" value="GlnD_UR_UTase"/>
    <property type="match status" value="2"/>
</dbReference>
<keyword evidence="3" id="KW-0547">Nucleotide-binding</keyword>
<dbReference type="InterPro" id="IPR013546">
    <property type="entry name" value="PII_UdlTrfase/GS_AdlTrfase"/>
</dbReference>
<dbReference type="Proteomes" id="UP000652354">
    <property type="component" value="Unassembled WGS sequence"/>
</dbReference>
<dbReference type="RefSeq" id="WP_203657182.1">
    <property type="nucleotide sequence ID" value="NZ_BONR01000006.1"/>
</dbReference>
<evidence type="ECO:0000256" key="1">
    <source>
        <dbReference type="ARBA" id="ARBA00022679"/>
    </source>
</evidence>
<gene>
    <name evidence="9" type="primary">glnE</name>
    <name evidence="9" type="ORF">Dac01nite_23090</name>
</gene>
<feature type="domain" description="Glutamate-ammonia ligase adenylyltransferase repeated" evidence="7">
    <location>
        <begin position="594"/>
        <end position="827"/>
    </location>
</feature>
<dbReference type="Pfam" id="PF03710">
    <property type="entry name" value="GlnE"/>
    <property type="match status" value="2"/>
</dbReference>
<dbReference type="SUPFAM" id="SSF81593">
    <property type="entry name" value="Nucleotidyltransferase substrate binding subunit/domain"/>
    <property type="match status" value="2"/>
</dbReference>
<feature type="domain" description="PII-uridylyltransferase/Glutamine-synthetase adenylyltransferase" evidence="8">
    <location>
        <begin position="864"/>
        <end position="989"/>
    </location>
</feature>